<proteinExistence type="predicted"/>
<dbReference type="AlphaFoldDB" id="A0A284QLG9"/>
<accession>A0A284QLG9</accession>
<organism evidence="4 5">
    <name type="scientific">Armillaria ostoyae</name>
    <name type="common">Armillaria root rot fungus</name>
    <dbReference type="NCBI Taxonomy" id="47428"/>
    <lineage>
        <taxon>Eukaryota</taxon>
        <taxon>Fungi</taxon>
        <taxon>Dikarya</taxon>
        <taxon>Basidiomycota</taxon>
        <taxon>Agaricomycotina</taxon>
        <taxon>Agaricomycetes</taxon>
        <taxon>Agaricomycetidae</taxon>
        <taxon>Agaricales</taxon>
        <taxon>Marasmiineae</taxon>
        <taxon>Physalacriaceae</taxon>
        <taxon>Armillaria</taxon>
    </lineage>
</organism>
<dbReference type="Pfam" id="PF18721">
    <property type="entry name" value="CxC6"/>
    <property type="match status" value="1"/>
</dbReference>
<evidence type="ECO:0000313" key="4">
    <source>
        <dbReference type="EMBL" id="SJK97311.1"/>
    </source>
</evidence>
<dbReference type="STRING" id="47428.A0A284QLG9"/>
<feature type="domain" description="CxC6 like cysteine cluster associated with KDZ" evidence="3">
    <location>
        <begin position="339"/>
        <end position="403"/>
    </location>
</feature>
<feature type="compositionally biased region" description="Basic and acidic residues" evidence="1">
    <location>
        <begin position="463"/>
        <end position="472"/>
    </location>
</feature>
<keyword evidence="5" id="KW-1185">Reference proteome</keyword>
<dbReference type="Proteomes" id="UP000219338">
    <property type="component" value="Unassembled WGS sequence"/>
</dbReference>
<name>A0A284QLG9_ARMOS</name>
<evidence type="ECO:0008006" key="6">
    <source>
        <dbReference type="Google" id="ProtNLM"/>
    </source>
</evidence>
<evidence type="ECO:0000259" key="2">
    <source>
        <dbReference type="Pfam" id="PF18718"/>
    </source>
</evidence>
<protein>
    <recommendedName>
        <fullName evidence="6">CxC5 like cysteine cluster associated with KDZ domain-containing protein</fullName>
    </recommendedName>
</protein>
<dbReference type="Pfam" id="PF18718">
    <property type="entry name" value="CxC5"/>
    <property type="match status" value="1"/>
</dbReference>
<dbReference type="EMBL" id="FUEG01000001">
    <property type="protein sequence ID" value="SJK97311.1"/>
    <property type="molecule type" value="Genomic_DNA"/>
</dbReference>
<dbReference type="OMA" id="ASNCANI"/>
<gene>
    <name evidence="4" type="ORF">ARMOST_00563</name>
</gene>
<dbReference type="InterPro" id="IPR041539">
    <property type="entry name" value="CxC5"/>
</dbReference>
<evidence type="ECO:0000256" key="1">
    <source>
        <dbReference type="SAM" id="MobiDB-lite"/>
    </source>
</evidence>
<reference evidence="5" key="1">
    <citation type="journal article" date="2017" name="Nat. Ecol. Evol.">
        <title>Genome expansion and lineage-specific genetic innovations in the forest pathogenic fungi Armillaria.</title>
        <authorList>
            <person name="Sipos G."/>
            <person name="Prasanna A.N."/>
            <person name="Walter M.C."/>
            <person name="O'Connor E."/>
            <person name="Balint B."/>
            <person name="Krizsan K."/>
            <person name="Kiss B."/>
            <person name="Hess J."/>
            <person name="Varga T."/>
            <person name="Slot J."/>
            <person name="Riley R."/>
            <person name="Boka B."/>
            <person name="Rigling D."/>
            <person name="Barry K."/>
            <person name="Lee J."/>
            <person name="Mihaltcheva S."/>
            <person name="LaButti K."/>
            <person name="Lipzen A."/>
            <person name="Waldron R."/>
            <person name="Moloney N.M."/>
            <person name="Sperisen C."/>
            <person name="Kredics L."/>
            <person name="Vagvoelgyi C."/>
            <person name="Patrignani A."/>
            <person name="Fitzpatrick D."/>
            <person name="Nagy I."/>
            <person name="Doyle S."/>
            <person name="Anderson J.B."/>
            <person name="Grigoriev I.V."/>
            <person name="Gueldener U."/>
            <person name="Muensterkoetter M."/>
            <person name="Nagy L.G."/>
        </authorList>
    </citation>
    <scope>NUCLEOTIDE SEQUENCE [LARGE SCALE GENOMIC DNA]</scope>
    <source>
        <strain evidence="5">C18/9</strain>
    </source>
</reference>
<dbReference type="OrthoDB" id="3055037at2759"/>
<sequence length="660" mass="75758">MASLRAVAECIEREAPSLSNITLSQVFCFVSTAIHIKDSILLAQDSKFQPNNVPDFLPPGVTEFLSSVCSVSQSDAVLLWHALSDTIWHSEDDVFLATLRHPDSYEEMFQKHGLARGFASTKSLWPPFKTCQNSDCQYSLNGRKLHVVEARRVVLYTQNQGVLPSWAMHFTCKDCKRIYFPDYYVSLGTRHYYPSNQSPTVVQIGEHQYVERELAGMWRMHMVLAWVSASNCANIYLQSFCSHLPDGWQFDSALSHRHVYDSVVILSLLEHHEFRNSILNVPHSGERRDRYTQAMKERNNHIRLYGQPECRHFCDGCIRIYPPGSLLNHPDGLIVTSTVMDGVMIGGRMCKAHNCQVELDSGRHHYCQFHRYLAGQCHVVGCATPVREGQKTCIDLQHAEAERVYTERGQAQFQLKERLERAHVSHQHNSLVDGPDIEEQYDIEEEEIVVDMDLDVDLDAEGRPSRQVEGHRGSAQGQGPKKDKVRISLGKKTSHNEQVLVNPCGMIIWWETFYGAETIPSAVEMIKRAYHDGYKPNHIIFDNNCMLAKHVKNDPFFKDIGLAVDVFHFKCKHSEEDKFCQEHCNPYAFPELCGEGGKGWYFNTSIAEQTNVWFGGYHSICREMGMTKYQFFLDEMILQRNKITREQLTKKGYAPRYWTS</sequence>
<feature type="region of interest" description="Disordered" evidence="1">
    <location>
        <begin position="463"/>
        <end position="484"/>
    </location>
</feature>
<evidence type="ECO:0000313" key="5">
    <source>
        <dbReference type="Proteomes" id="UP000219338"/>
    </source>
</evidence>
<evidence type="ECO:0000259" key="3">
    <source>
        <dbReference type="Pfam" id="PF18721"/>
    </source>
</evidence>
<dbReference type="InterPro" id="IPR040898">
    <property type="entry name" value="CxC6"/>
</dbReference>
<feature type="domain" description="CxC5 like cysteine cluster associated with KDZ" evidence="2">
    <location>
        <begin position="122"/>
        <end position="240"/>
    </location>
</feature>